<evidence type="ECO:0000256" key="7">
    <source>
        <dbReference type="ARBA" id="ARBA00022989"/>
    </source>
</evidence>
<evidence type="ECO:0000256" key="1">
    <source>
        <dbReference type="ARBA" id="ARBA00004429"/>
    </source>
</evidence>
<keyword evidence="7 9" id="KW-1133">Transmembrane helix</keyword>
<evidence type="ECO:0000256" key="2">
    <source>
        <dbReference type="ARBA" id="ARBA00007942"/>
    </source>
</evidence>
<gene>
    <name evidence="10" type="ORF">TK06_04990</name>
</gene>
<evidence type="ECO:0000256" key="3">
    <source>
        <dbReference type="ARBA" id="ARBA00022448"/>
    </source>
</evidence>
<organism evidence="10 11">
    <name type="scientific">Pseudomonas fluorescens</name>
    <dbReference type="NCBI Taxonomy" id="294"/>
    <lineage>
        <taxon>Bacteria</taxon>
        <taxon>Pseudomonadati</taxon>
        <taxon>Pseudomonadota</taxon>
        <taxon>Gammaproteobacteria</taxon>
        <taxon>Pseudomonadales</taxon>
        <taxon>Pseudomonadaceae</taxon>
        <taxon>Pseudomonas</taxon>
    </lineage>
</organism>
<feature type="transmembrane region" description="Helical" evidence="9">
    <location>
        <begin position="184"/>
        <end position="206"/>
    </location>
</feature>
<dbReference type="PANTHER" id="PTHR32196:SF21">
    <property type="entry name" value="ABC TRANSPORTER PERMEASE PROTEIN YPHD-RELATED"/>
    <property type="match status" value="1"/>
</dbReference>
<evidence type="ECO:0000256" key="6">
    <source>
        <dbReference type="ARBA" id="ARBA00022692"/>
    </source>
</evidence>
<dbReference type="RefSeq" id="WP_063321093.1">
    <property type="nucleotide sequence ID" value="NZ_CP015225.1"/>
</dbReference>
<feature type="transmembrane region" description="Helical" evidence="9">
    <location>
        <begin position="147"/>
        <end position="164"/>
    </location>
</feature>
<reference evidence="10 11" key="2">
    <citation type="journal article" date="2018" name="Nature">
        <title>Mutant phenotypes for thousands of bacterial genes of unknown function.</title>
        <authorList>
            <person name="Price M.N."/>
            <person name="Wetmore K.M."/>
            <person name="Waters R.J."/>
            <person name="Callaghan M."/>
            <person name="Ray J."/>
            <person name="Liu H."/>
            <person name="Kuehl J.V."/>
            <person name="Melnyk R.A."/>
            <person name="Lamson J.S."/>
            <person name="Suh Y."/>
            <person name="Carlson H.K."/>
            <person name="Esquivel Z."/>
            <person name="Sadeeshkumar H."/>
            <person name="Chakraborty R."/>
            <person name="Zane G.M."/>
            <person name="Rubin B.E."/>
            <person name="Wall J.D."/>
            <person name="Visel A."/>
            <person name="Bristow J."/>
            <person name="Blow M.J."/>
            <person name="Arkin A.P."/>
            <person name="Deutschbauer A.M."/>
        </authorList>
    </citation>
    <scope>NUCLEOTIDE SEQUENCE [LARGE SCALE GENOMIC DNA]</scope>
    <source>
        <strain evidence="10 11">FW300-N2E2</strain>
    </source>
</reference>
<feature type="transmembrane region" description="Helical" evidence="9">
    <location>
        <begin position="236"/>
        <end position="259"/>
    </location>
</feature>
<keyword evidence="8 9" id="KW-0472">Membrane</keyword>
<accession>A0A159ZUN6</accession>
<dbReference type="PANTHER" id="PTHR32196">
    <property type="entry name" value="ABC TRANSPORTER PERMEASE PROTEIN YPHD-RELATED-RELATED"/>
    <property type="match status" value="1"/>
</dbReference>
<dbReference type="GO" id="GO:0005886">
    <property type="term" value="C:plasma membrane"/>
    <property type="evidence" value="ECO:0007669"/>
    <property type="project" value="UniProtKB-SubCell"/>
</dbReference>
<feature type="transmembrane region" description="Helical" evidence="9">
    <location>
        <begin position="265"/>
        <end position="282"/>
    </location>
</feature>
<feature type="transmembrane region" description="Helical" evidence="9">
    <location>
        <begin position="40"/>
        <end position="58"/>
    </location>
</feature>
<proteinExistence type="inferred from homology"/>
<sequence>MRQARETSHLASSTPSRTKTMTSAVGDFVRDSVQADRIQVNGIKVVSILLIIWGHLSVDNFLTPANLNAIMYSVSAIGIAAVGMAFITLSGNLFMLSMAATAALSTIVFASTLHFGLPVALLSVSVLGIAIGSIQGVVVGTARVNPIIATIAVASIVMGVGSYVSGGMTVVGKGDASWLGIGKFASLVPNQLVIFLAFSLAANYWVERTRFGRELRLIGLNPVTAAYSGIRVPRTLVIAFVIAGFSAALAGGLFASQAGQGNLKLAAGLDFDAIAAVLVAGISIRGGQGKIIDAVYGAIFLALIGNLLLVHGLSFEIQLMVKGAVVVLAVILAALIARGRVH</sequence>
<feature type="transmembrane region" description="Helical" evidence="9">
    <location>
        <begin position="319"/>
        <end position="337"/>
    </location>
</feature>
<evidence type="ECO:0000256" key="4">
    <source>
        <dbReference type="ARBA" id="ARBA00022475"/>
    </source>
</evidence>
<dbReference type="EMBL" id="CP015225">
    <property type="protein sequence ID" value="AMZ70489.1"/>
    <property type="molecule type" value="Genomic_DNA"/>
</dbReference>
<evidence type="ECO:0000256" key="8">
    <source>
        <dbReference type="ARBA" id="ARBA00023136"/>
    </source>
</evidence>
<keyword evidence="6 9" id="KW-0812">Transmembrane</keyword>
<feature type="transmembrane region" description="Helical" evidence="9">
    <location>
        <begin position="70"/>
        <end position="87"/>
    </location>
</feature>
<protein>
    <submittedName>
        <fullName evidence="10">ABC transporter permease</fullName>
    </submittedName>
</protein>
<evidence type="ECO:0000256" key="9">
    <source>
        <dbReference type="SAM" id="Phobius"/>
    </source>
</evidence>
<comment type="similarity">
    <text evidence="2">Belongs to the binding-protein-dependent transport system permease family. AraH/RbsC subfamily.</text>
</comment>
<dbReference type="AlphaFoldDB" id="A0A159ZUN6"/>
<dbReference type="GO" id="GO:0022857">
    <property type="term" value="F:transmembrane transporter activity"/>
    <property type="evidence" value="ECO:0007669"/>
    <property type="project" value="InterPro"/>
</dbReference>
<feature type="transmembrane region" description="Helical" evidence="9">
    <location>
        <begin position="119"/>
        <end position="140"/>
    </location>
</feature>
<keyword evidence="3" id="KW-0813">Transport</keyword>
<feature type="transmembrane region" description="Helical" evidence="9">
    <location>
        <begin position="94"/>
        <end position="113"/>
    </location>
</feature>
<evidence type="ECO:0000256" key="5">
    <source>
        <dbReference type="ARBA" id="ARBA00022519"/>
    </source>
</evidence>
<feature type="transmembrane region" description="Helical" evidence="9">
    <location>
        <begin position="294"/>
        <end position="313"/>
    </location>
</feature>
<dbReference type="Pfam" id="PF02653">
    <property type="entry name" value="BPD_transp_2"/>
    <property type="match status" value="1"/>
</dbReference>
<reference evidence="11" key="1">
    <citation type="submission" date="2016-04" db="EMBL/GenBank/DDBJ databases">
        <authorList>
            <person name="Ray J."/>
            <person name="Price M."/>
            <person name="Deutschbauer A."/>
        </authorList>
    </citation>
    <scope>NUCLEOTIDE SEQUENCE [LARGE SCALE GENOMIC DNA]</scope>
    <source>
        <strain evidence="11">FW300-N2E2</strain>
    </source>
</reference>
<dbReference type="CDD" id="cd06579">
    <property type="entry name" value="TM_PBP1_transp_AraH_like"/>
    <property type="match status" value="1"/>
</dbReference>
<keyword evidence="5" id="KW-0997">Cell inner membrane</keyword>
<comment type="subcellular location">
    <subcellularLocation>
        <location evidence="1">Cell inner membrane</location>
        <topology evidence="1">Multi-pass membrane protein</topology>
    </subcellularLocation>
</comment>
<dbReference type="InterPro" id="IPR001851">
    <property type="entry name" value="ABC_transp_permease"/>
</dbReference>
<name>A0A159ZUN6_PSEFL</name>
<keyword evidence="4" id="KW-1003">Cell membrane</keyword>
<dbReference type="Proteomes" id="UP000076083">
    <property type="component" value="Chromosome"/>
</dbReference>
<evidence type="ECO:0000313" key="10">
    <source>
        <dbReference type="EMBL" id="AMZ70489.1"/>
    </source>
</evidence>
<evidence type="ECO:0000313" key="11">
    <source>
        <dbReference type="Proteomes" id="UP000076083"/>
    </source>
</evidence>